<evidence type="ECO:0000259" key="2">
    <source>
        <dbReference type="SMART" id="SM00635"/>
    </source>
</evidence>
<dbReference type="SUPFAM" id="SSF49373">
    <property type="entry name" value="Invasin/intimin cell-adhesion fragments"/>
    <property type="match status" value="1"/>
</dbReference>
<evidence type="ECO:0000256" key="1">
    <source>
        <dbReference type="SAM" id="SignalP"/>
    </source>
</evidence>
<dbReference type="EMBL" id="DVMV01000010">
    <property type="protein sequence ID" value="HIU44921.1"/>
    <property type="molecule type" value="Genomic_DNA"/>
</dbReference>
<dbReference type="Gene3D" id="2.60.40.1080">
    <property type="match status" value="1"/>
</dbReference>
<organism evidence="3 4">
    <name type="scientific">Candidatus Alloenteromonas pullicola</name>
    <dbReference type="NCBI Taxonomy" id="2840784"/>
    <lineage>
        <taxon>Bacteria</taxon>
        <taxon>Bacillati</taxon>
        <taxon>Bacillota</taxon>
        <taxon>Bacillota incertae sedis</taxon>
        <taxon>Candidatus Alloenteromonas</taxon>
    </lineage>
</organism>
<reference evidence="3" key="2">
    <citation type="journal article" date="2021" name="PeerJ">
        <title>Extensive microbial diversity within the chicken gut microbiome revealed by metagenomics and culture.</title>
        <authorList>
            <person name="Gilroy R."/>
            <person name="Ravi A."/>
            <person name="Getino M."/>
            <person name="Pursley I."/>
            <person name="Horton D.L."/>
            <person name="Alikhan N.F."/>
            <person name="Baker D."/>
            <person name="Gharbi K."/>
            <person name="Hall N."/>
            <person name="Watson M."/>
            <person name="Adriaenssens E.M."/>
            <person name="Foster-Nyarko E."/>
            <person name="Jarju S."/>
            <person name="Secka A."/>
            <person name="Antonio M."/>
            <person name="Oren A."/>
            <person name="Chaudhuri R.R."/>
            <person name="La Ragione R."/>
            <person name="Hildebrand F."/>
            <person name="Pallen M.J."/>
        </authorList>
    </citation>
    <scope>NUCLEOTIDE SEQUENCE</scope>
    <source>
        <strain evidence="3">ChiGjej1B1-22543</strain>
    </source>
</reference>
<name>A0A9D1LN48_9FIRM</name>
<proteinExistence type="predicted"/>
<dbReference type="SMART" id="SM00635">
    <property type="entry name" value="BID_2"/>
    <property type="match status" value="1"/>
</dbReference>
<feature type="chain" id="PRO_5039657701" evidence="1">
    <location>
        <begin position="23"/>
        <end position="705"/>
    </location>
</feature>
<feature type="domain" description="BIG2" evidence="2">
    <location>
        <begin position="31"/>
        <end position="105"/>
    </location>
</feature>
<dbReference type="AlphaFoldDB" id="A0A9D1LN48"/>
<evidence type="ECO:0000313" key="4">
    <source>
        <dbReference type="Proteomes" id="UP000824070"/>
    </source>
</evidence>
<keyword evidence="1" id="KW-0732">Signal</keyword>
<feature type="signal peptide" evidence="1">
    <location>
        <begin position="1"/>
        <end position="22"/>
    </location>
</feature>
<accession>A0A9D1LN48</accession>
<reference evidence="3" key="1">
    <citation type="submission" date="2020-10" db="EMBL/GenBank/DDBJ databases">
        <authorList>
            <person name="Gilroy R."/>
        </authorList>
    </citation>
    <scope>NUCLEOTIDE SEQUENCE</scope>
    <source>
        <strain evidence="3">ChiGjej1B1-22543</strain>
    </source>
</reference>
<dbReference type="PROSITE" id="PS51257">
    <property type="entry name" value="PROKAR_LIPOPROTEIN"/>
    <property type="match status" value="1"/>
</dbReference>
<dbReference type="Pfam" id="PF02368">
    <property type="entry name" value="Big_2"/>
    <property type="match status" value="1"/>
</dbReference>
<dbReference type="InterPro" id="IPR003343">
    <property type="entry name" value="Big_2"/>
</dbReference>
<gene>
    <name evidence="3" type="ORF">IAC52_01330</name>
</gene>
<sequence length="705" mass="75926">MKRTLKLLSVAALLGLGVTGLAACGETSSSTVTGPSIQAPAEATSVNYGETLQLSAVGFQGAVSWTSSNTSIATVSAEGLVTGIIPGTVKITAIDEADNRAEIEISVVDPEATTSGTVTVDYDNLPTEILVDSQIDMDQYAQVSKVTNWYLTTEDTDIVKIEGHTIIGIAPGSYLVTLHAGRTARAIQGTVITEGKIDFNEAFDAVADNFIGYSPFSGMYEFASNYYATIYSQNPNGSYVFSGGIKQVSEIEGQQVATWRAFDVDVTVATTGDSFLNHVPGTFEVKPGYGRSREAVAGTAPSVEGSDFVELFHKGASLDAYYLSESNGRVAALMNYYAPGAWENIVYYVEASGYTVDGVTAVYSKEGNFFDFYPSVSNGTFVNTINVGGDKIDAVVEISDIGNVKIDEADAWVANPVAPDPIDISPLDNFFAGIVEKKTWTEHAIGRWYNTQTDEQVPTPEGMTFVDTHQDIWSQFEITRYGNANATYTLYEGLNDNNAWGDSDPNIANNTAVGYYVKDSSLYTVTGTNDPETSTTTWNSDDAPVQGMSGINDMFDTSLTPCNVFTGADLELGGQSLGATMLELTSFYDKKTTDTGTTYYFNHNGPDTEIGTSNPGSVGTYYFGLAMADPIIAFYTAYYMVETGYIYDYVTMGFDLTTAADELTYWIDFNYSAAIHYEIRITLSDVGTDNVPQSLKDKTAATPAA</sequence>
<dbReference type="InterPro" id="IPR008964">
    <property type="entry name" value="Invasin/intimin_cell_adhesion"/>
</dbReference>
<dbReference type="Proteomes" id="UP000824070">
    <property type="component" value="Unassembled WGS sequence"/>
</dbReference>
<evidence type="ECO:0000313" key="3">
    <source>
        <dbReference type="EMBL" id="HIU44921.1"/>
    </source>
</evidence>
<protein>
    <submittedName>
        <fullName evidence="3">Ig-like domain-containing protein</fullName>
    </submittedName>
</protein>
<comment type="caution">
    <text evidence="3">The sequence shown here is derived from an EMBL/GenBank/DDBJ whole genome shotgun (WGS) entry which is preliminary data.</text>
</comment>